<dbReference type="RefSeq" id="WP_376979901.1">
    <property type="nucleotide sequence ID" value="NZ_JBHLSV010000008.1"/>
</dbReference>
<dbReference type="Gene3D" id="1.25.10.10">
    <property type="entry name" value="Leucine-rich Repeat Variant"/>
    <property type="match status" value="2"/>
</dbReference>
<evidence type="ECO:0000313" key="1">
    <source>
        <dbReference type="EMBL" id="MFC0673965.1"/>
    </source>
</evidence>
<dbReference type="EMBL" id="JBHLSV010000008">
    <property type="protein sequence ID" value="MFC0673965.1"/>
    <property type="molecule type" value="Genomic_DNA"/>
</dbReference>
<protein>
    <submittedName>
        <fullName evidence="1">HEAT repeat domain-containing protein</fullName>
    </submittedName>
</protein>
<dbReference type="InterPro" id="IPR016024">
    <property type="entry name" value="ARM-type_fold"/>
</dbReference>
<dbReference type="InterPro" id="IPR004155">
    <property type="entry name" value="PBS_lyase_HEAT"/>
</dbReference>
<dbReference type="Proteomes" id="UP001589793">
    <property type="component" value="Unassembled WGS sequence"/>
</dbReference>
<name>A0ABV6RAF1_9MICO</name>
<reference evidence="1 2" key="1">
    <citation type="submission" date="2024-09" db="EMBL/GenBank/DDBJ databases">
        <authorList>
            <person name="Sun Q."/>
            <person name="Mori K."/>
        </authorList>
    </citation>
    <scope>NUCLEOTIDE SEQUENCE [LARGE SCALE GENOMIC DNA]</scope>
    <source>
        <strain evidence="1 2">CICC 10874</strain>
    </source>
</reference>
<comment type="caution">
    <text evidence="1">The sequence shown here is derived from an EMBL/GenBank/DDBJ whole genome shotgun (WGS) entry which is preliminary data.</text>
</comment>
<keyword evidence="2" id="KW-1185">Reference proteome</keyword>
<sequence length="332" mass="35150">MISALLSPALLWTVLAAVWALVLLAALAAFTVHLLQRRAESRRDRLDGQARPLVTRFVLAEGDAEDPELRATLRGAEGALGDRIDERLLSLLGTLTGDARERIVTLLVDRGHPQRLRRRARSSRHLVRASAIRALGALALPADREELRRAARDPSPVVSAVAVRALGAHPSPASTEVVLELLRTGGAIPHLVLVNALIDQGAGDAAALALIRSGLSDPTTRVRAACAQALGELTSTADAPELGQLLRVDPAGDVQLAAATALRRVGRASSVPALVGGTRSRLGPVRLQSALALLALPRDLTEAPLAELARRQDPLLAPLLPGRAERDDQDRS</sequence>
<organism evidence="1 2">
    <name type="scientific">Brachybacterium hainanense</name>
    <dbReference type="NCBI Taxonomy" id="1541174"/>
    <lineage>
        <taxon>Bacteria</taxon>
        <taxon>Bacillati</taxon>
        <taxon>Actinomycetota</taxon>
        <taxon>Actinomycetes</taxon>
        <taxon>Micrococcales</taxon>
        <taxon>Dermabacteraceae</taxon>
        <taxon>Brachybacterium</taxon>
    </lineage>
</organism>
<evidence type="ECO:0000313" key="2">
    <source>
        <dbReference type="Proteomes" id="UP001589793"/>
    </source>
</evidence>
<dbReference type="Pfam" id="PF13646">
    <property type="entry name" value="HEAT_2"/>
    <property type="match status" value="2"/>
</dbReference>
<dbReference type="SUPFAM" id="SSF48371">
    <property type="entry name" value="ARM repeat"/>
    <property type="match status" value="1"/>
</dbReference>
<dbReference type="SMART" id="SM00567">
    <property type="entry name" value="EZ_HEAT"/>
    <property type="match status" value="4"/>
</dbReference>
<gene>
    <name evidence="1" type="ORF">ACFFF6_08345</name>
</gene>
<dbReference type="InterPro" id="IPR011989">
    <property type="entry name" value="ARM-like"/>
</dbReference>
<proteinExistence type="predicted"/>
<accession>A0ABV6RAF1</accession>